<dbReference type="EMBL" id="JARK01001344">
    <property type="protein sequence ID" value="EYC27889.1"/>
    <property type="molecule type" value="Genomic_DNA"/>
</dbReference>
<dbReference type="Proteomes" id="UP000024635">
    <property type="component" value="Unassembled WGS sequence"/>
</dbReference>
<dbReference type="AlphaFoldDB" id="A0A016VJU4"/>
<comment type="caution">
    <text evidence="1">The sequence shown here is derived from an EMBL/GenBank/DDBJ whole genome shotgun (WGS) entry which is preliminary data.</text>
</comment>
<protein>
    <submittedName>
        <fullName evidence="1">Uncharacterized protein</fullName>
    </submittedName>
</protein>
<reference evidence="2" key="1">
    <citation type="journal article" date="2015" name="Nat. Genet.">
        <title>The genome and transcriptome of the zoonotic hookworm Ancylostoma ceylanicum identify infection-specific gene families.</title>
        <authorList>
            <person name="Schwarz E.M."/>
            <person name="Hu Y."/>
            <person name="Antoshechkin I."/>
            <person name="Miller M.M."/>
            <person name="Sternberg P.W."/>
            <person name="Aroian R.V."/>
        </authorList>
    </citation>
    <scope>NUCLEOTIDE SEQUENCE</scope>
    <source>
        <strain evidence="2">HY135</strain>
    </source>
</reference>
<evidence type="ECO:0000313" key="1">
    <source>
        <dbReference type="EMBL" id="EYC27889.1"/>
    </source>
</evidence>
<dbReference type="Gene3D" id="1.10.150.720">
    <property type="entry name" value="Haloacid dehalogenase-like hydrolase"/>
    <property type="match status" value="1"/>
</dbReference>
<accession>A0A016VJU4</accession>
<organism evidence="1 2">
    <name type="scientific">Ancylostoma ceylanicum</name>
    <dbReference type="NCBI Taxonomy" id="53326"/>
    <lineage>
        <taxon>Eukaryota</taxon>
        <taxon>Metazoa</taxon>
        <taxon>Ecdysozoa</taxon>
        <taxon>Nematoda</taxon>
        <taxon>Chromadorea</taxon>
        <taxon>Rhabditida</taxon>
        <taxon>Rhabditina</taxon>
        <taxon>Rhabditomorpha</taxon>
        <taxon>Strongyloidea</taxon>
        <taxon>Ancylostomatidae</taxon>
        <taxon>Ancylostomatinae</taxon>
        <taxon>Ancylostoma</taxon>
    </lineage>
</organism>
<dbReference type="InterPro" id="IPR044924">
    <property type="entry name" value="HAD-SF_hydro_IA_REG-2-like_cap"/>
</dbReference>
<gene>
    <name evidence="1" type="primary">Acey_s0008.g235</name>
    <name evidence="1" type="ORF">Y032_0008g235</name>
</gene>
<proteinExistence type="predicted"/>
<evidence type="ECO:0000313" key="2">
    <source>
        <dbReference type="Proteomes" id="UP000024635"/>
    </source>
</evidence>
<dbReference type="OrthoDB" id="444127at2759"/>
<name>A0A016VJU4_9BILA</name>
<keyword evidence="2" id="KW-1185">Reference proteome</keyword>
<sequence length="91" mass="10387">MDTIIAMDEPFNKVYARIASDYGIDVHPADIASCFPKYMKDLSHNHPCFGFGSIGHFEWWKRIVIGCLQEQTNFCGLRLLALRSLYETQSG</sequence>